<dbReference type="InterPro" id="IPR037185">
    <property type="entry name" value="EmrE-like"/>
</dbReference>
<dbReference type="PANTHER" id="PTHR22911:SF6">
    <property type="entry name" value="SOLUTE CARRIER FAMILY 35 MEMBER G1"/>
    <property type="match status" value="1"/>
</dbReference>
<sequence length="316" mass="33878">MTRHNPLTKYMLALTMYFREFGPMMKTNQSSGILLRLLSVALMAAMSAAVHGAAQTLPVGQIMFWRSALALFPICLYVWVLGAFPHGLRPKHPRLHITRGLFGALSMALSFISLAYLPVANAQAIAYLAPVLTLPLAALVLKERLSGRLIVCVAMGFLGVLVLLWDALEAPEDGMWIGVAAALGYAVTMAFVRVHIKKMTNSESASAIAFFFAIVSASVGLLTLPFGWAPLNWSTFGWLALAGFLGGAGHIASSEAVARAPVSTLAPFDFTGLIWALGFDLILFATLPNALGWFGMTMIMTAALIVAIAPKRPEQA</sequence>
<keyword evidence="9" id="KW-1185">Reference proteome</keyword>
<feature type="transmembrane region" description="Helical" evidence="6">
    <location>
        <begin position="148"/>
        <end position="168"/>
    </location>
</feature>
<feature type="transmembrane region" description="Helical" evidence="6">
    <location>
        <begin position="124"/>
        <end position="141"/>
    </location>
</feature>
<keyword evidence="4 6" id="KW-1133">Transmembrane helix</keyword>
<proteinExistence type="inferred from homology"/>
<feature type="transmembrane region" description="Helical" evidence="6">
    <location>
        <begin position="100"/>
        <end position="118"/>
    </location>
</feature>
<comment type="subcellular location">
    <subcellularLocation>
        <location evidence="1">Membrane</location>
        <topology evidence="1">Multi-pass membrane protein</topology>
    </subcellularLocation>
</comment>
<feature type="transmembrane region" description="Helical" evidence="6">
    <location>
        <begin position="265"/>
        <end position="284"/>
    </location>
</feature>
<name>A0ABZ2V8J8_9RHOB</name>
<dbReference type="RefSeq" id="WP_341368473.1">
    <property type="nucleotide sequence ID" value="NZ_CP150951.2"/>
</dbReference>
<dbReference type="Pfam" id="PF00892">
    <property type="entry name" value="EamA"/>
    <property type="match status" value="1"/>
</dbReference>
<feature type="domain" description="EamA" evidence="7">
    <location>
        <begin position="31"/>
        <end position="164"/>
    </location>
</feature>
<evidence type="ECO:0000256" key="4">
    <source>
        <dbReference type="ARBA" id="ARBA00022989"/>
    </source>
</evidence>
<evidence type="ECO:0000256" key="3">
    <source>
        <dbReference type="ARBA" id="ARBA00022692"/>
    </source>
</evidence>
<evidence type="ECO:0000313" key="9">
    <source>
        <dbReference type="Proteomes" id="UP001440612"/>
    </source>
</evidence>
<dbReference type="SUPFAM" id="SSF103481">
    <property type="entry name" value="Multidrug resistance efflux transporter EmrE"/>
    <property type="match status" value="2"/>
</dbReference>
<dbReference type="InterPro" id="IPR000620">
    <property type="entry name" value="EamA_dom"/>
</dbReference>
<dbReference type="EMBL" id="CP150951">
    <property type="protein sequence ID" value="WZC50371.1"/>
    <property type="molecule type" value="Genomic_DNA"/>
</dbReference>
<feature type="transmembrane region" description="Helical" evidence="6">
    <location>
        <begin position="208"/>
        <end position="229"/>
    </location>
</feature>
<feature type="transmembrane region" description="Helical" evidence="6">
    <location>
        <begin position="68"/>
        <end position="88"/>
    </location>
</feature>
<reference evidence="9" key="1">
    <citation type="submission" date="2024-04" db="EMBL/GenBank/DDBJ databases">
        <title>Phylogenomic analyses of a clade within the roseobacter group suggest taxonomic reassignments of species of the genera Aestuariivita, Citreicella, Loktanella, Nautella, Pelagibaca, Ruegeria, Thalassobius, Thiobacimonas and Tropicibacter, and the proposal o.</title>
        <authorList>
            <person name="Jeon C.O."/>
        </authorList>
    </citation>
    <scope>NUCLEOTIDE SEQUENCE [LARGE SCALE GENOMIC DNA]</scope>
    <source>
        <strain evidence="9">BS5-3</strain>
    </source>
</reference>
<feature type="transmembrane region" description="Helical" evidence="6">
    <location>
        <begin position="174"/>
        <end position="196"/>
    </location>
</feature>
<accession>A0ABZ2V8J8</accession>
<protein>
    <submittedName>
        <fullName evidence="8">DMT family transporter</fullName>
    </submittedName>
</protein>
<dbReference type="Proteomes" id="UP001440612">
    <property type="component" value="Chromosome"/>
</dbReference>
<evidence type="ECO:0000313" key="8">
    <source>
        <dbReference type="EMBL" id="WZC50371.1"/>
    </source>
</evidence>
<feature type="transmembrane region" description="Helical" evidence="6">
    <location>
        <begin position="290"/>
        <end position="309"/>
    </location>
</feature>
<evidence type="ECO:0000256" key="6">
    <source>
        <dbReference type="SAM" id="Phobius"/>
    </source>
</evidence>
<organism evidence="8 9">
    <name type="scientific">Yoonia phaeophyticola</name>
    <dbReference type="NCBI Taxonomy" id="3137369"/>
    <lineage>
        <taxon>Bacteria</taxon>
        <taxon>Pseudomonadati</taxon>
        <taxon>Pseudomonadota</taxon>
        <taxon>Alphaproteobacteria</taxon>
        <taxon>Rhodobacterales</taxon>
        <taxon>Paracoccaceae</taxon>
        <taxon>Yoonia</taxon>
    </lineage>
</organism>
<keyword evidence="3 6" id="KW-0812">Transmembrane</keyword>
<keyword evidence="5 6" id="KW-0472">Membrane</keyword>
<evidence type="ECO:0000256" key="1">
    <source>
        <dbReference type="ARBA" id="ARBA00004141"/>
    </source>
</evidence>
<evidence type="ECO:0000259" key="7">
    <source>
        <dbReference type="Pfam" id="PF00892"/>
    </source>
</evidence>
<comment type="similarity">
    <text evidence="2">Belongs to the drug/metabolite transporter (DMT) superfamily. 10 TMS drug/metabolite exporter (DME) (TC 2.A.7.3) family.</text>
</comment>
<gene>
    <name evidence="8" type="ORF">AABB29_06980</name>
</gene>
<evidence type="ECO:0000256" key="2">
    <source>
        <dbReference type="ARBA" id="ARBA00009853"/>
    </source>
</evidence>
<feature type="transmembrane region" description="Helical" evidence="6">
    <location>
        <begin position="235"/>
        <end position="253"/>
    </location>
</feature>
<evidence type="ECO:0000256" key="5">
    <source>
        <dbReference type="ARBA" id="ARBA00023136"/>
    </source>
</evidence>
<dbReference type="PANTHER" id="PTHR22911">
    <property type="entry name" value="ACYL-MALONYL CONDENSING ENZYME-RELATED"/>
    <property type="match status" value="1"/>
</dbReference>